<dbReference type="AlphaFoldDB" id="A0A562IYS4"/>
<reference evidence="3 4" key="1">
    <citation type="submission" date="2019-07" db="EMBL/GenBank/DDBJ databases">
        <title>Genomic Encyclopedia of Type Strains, Phase I: the one thousand microbial genomes (KMG-I) project.</title>
        <authorList>
            <person name="Kyrpides N."/>
        </authorList>
    </citation>
    <scope>NUCLEOTIDE SEQUENCE [LARGE SCALE GENOMIC DNA]</scope>
    <source>
        <strain evidence="3 4">DSM 375</strain>
    </source>
</reference>
<organism evidence="3 4">
    <name type="scientific">Azomonas agilis</name>
    <dbReference type="NCBI Taxonomy" id="116849"/>
    <lineage>
        <taxon>Bacteria</taxon>
        <taxon>Pseudomonadati</taxon>
        <taxon>Pseudomonadota</taxon>
        <taxon>Gammaproteobacteria</taxon>
        <taxon>Pseudomonadales</taxon>
        <taxon>Pseudomonadaceae</taxon>
        <taxon>Azomonas</taxon>
    </lineage>
</organism>
<feature type="transmembrane region" description="Helical" evidence="2">
    <location>
        <begin position="212"/>
        <end position="231"/>
    </location>
</feature>
<keyword evidence="3" id="KW-0547">Nucleotide-binding</keyword>
<keyword evidence="3" id="KW-0378">Hydrolase</keyword>
<evidence type="ECO:0000313" key="3">
    <source>
        <dbReference type="EMBL" id="TWH76159.1"/>
    </source>
</evidence>
<proteinExistence type="predicted"/>
<dbReference type="OrthoDB" id="7255862at2"/>
<accession>A0A562IYS4</accession>
<feature type="transmembrane region" description="Helical" evidence="2">
    <location>
        <begin position="237"/>
        <end position="255"/>
    </location>
</feature>
<gene>
    <name evidence="3" type="ORF">LX59_01078</name>
</gene>
<keyword evidence="1" id="KW-0175">Coiled coil</keyword>
<dbReference type="EMBL" id="VLKG01000003">
    <property type="protein sequence ID" value="TWH76159.1"/>
    <property type="molecule type" value="Genomic_DNA"/>
</dbReference>
<keyword evidence="4" id="KW-1185">Reference proteome</keyword>
<keyword evidence="3" id="KW-0067">ATP-binding</keyword>
<dbReference type="Proteomes" id="UP000319627">
    <property type="component" value="Unassembled WGS sequence"/>
</dbReference>
<protein>
    <submittedName>
        <fullName evidence="3">Replication restart DNA helicase PriA</fullName>
    </submittedName>
</protein>
<evidence type="ECO:0000313" key="4">
    <source>
        <dbReference type="Proteomes" id="UP000319627"/>
    </source>
</evidence>
<feature type="transmembrane region" description="Helical" evidence="2">
    <location>
        <begin position="182"/>
        <end position="200"/>
    </location>
</feature>
<dbReference type="RefSeq" id="WP_144570813.1">
    <property type="nucleotide sequence ID" value="NZ_VLKG01000003.1"/>
</dbReference>
<evidence type="ECO:0000256" key="1">
    <source>
        <dbReference type="SAM" id="Coils"/>
    </source>
</evidence>
<comment type="caution">
    <text evidence="3">The sequence shown here is derived from an EMBL/GenBank/DDBJ whole genome shotgun (WGS) entry which is preliminary data.</text>
</comment>
<feature type="coiled-coil region" evidence="1">
    <location>
        <begin position="124"/>
        <end position="151"/>
    </location>
</feature>
<keyword evidence="2" id="KW-1133">Transmembrane helix</keyword>
<keyword evidence="2" id="KW-0812">Transmembrane</keyword>
<sequence>MYKSLRRPERLFRFGQWLVALLFAYFLVQVGAHLIADLPSIYAPPKYEDFVDQKALEPLEQVVQPAQEQMRGQQRDSEVLRTQLHELEYRYQQDKENFDNWRAARSSTEQSDQNPEVLAKVRVLEQQLQQQQQLQAQIYALQQERRQLAQSIAPQSEAIRQLHQQAQQQYQEAIYQASLKAFGVRLVFVGPLLLLAIWLFRRHRNGQNWPFVWGFIFFALFAFFFELVPYLPSFGGYVRYGVGAVLTFLGGRALIRSLQEYLERKRHEQQAPQEERQQEIRYEQALTAIGRNQCPSCERTLLAVEGAQVNYCMHCGLKLYDQCPKCGLRHNAFFPFCPACGAASDSQNKPAQV</sequence>
<name>A0A562IYS4_9GAMM</name>
<evidence type="ECO:0000256" key="2">
    <source>
        <dbReference type="SAM" id="Phobius"/>
    </source>
</evidence>
<keyword evidence="2" id="KW-0472">Membrane</keyword>
<keyword evidence="3" id="KW-0347">Helicase</keyword>
<dbReference type="GO" id="GO:0004386">
    <property type="term" value="F:helicase activity"/>
    <property type="evidence" value="ECO:0007669"/>
    <property type="project" value="UniProtKB-KW"/>
</dbReference>